<evidence type="ECO:0000313" key="3">
    <source>
        <dbReference type="Proteomes" id="UP000694888"/>
    </source>
</evidence>
<dbReference type="Proteomes" id="UP000694888">
    <property type="component" value="Unplaced"/>
</dbReference>
<dbReference type="SUPFAM" id="SSF57302">
    <property type="entry name" value="Snake toxin-like"/>
    <property type="match status" value="1"/>
</dbReference>
<keyword evidence="2" id="KW-0732">Signal</keyword>
<sequence length="163" mass="17731">MRLLILLLSVAAAVAVPVAQEVSENYCHTCVDAIDNNGCNGTQLCDKEHPLCLTTVVFDEDQIGIDKRCARAQVCYNMEENNDDGCYSADDEFSGVCSYCCNTPGCNKELPTFDAQASVAHDEGYDEDEDDDSDDDAKPAVRALRKGPGSRPTSKPRSRPSSR</sequence>
<evidence type="ECO:0000313" key="4">
    <source>
        <dbReference type="RefSeq" id="XP_012941406.1"/>
    </source>
</evidence>
<proteinExistence type="predicted"/>
<evidence type="ECO:0000256" key="1">
    <source>
        <dbReference type="SAM" id="MobiDB-lite"/>
    </source>
</evidence>
<dbReference type="RefSeq" id="XP_012941406.1">
    <property type="nucleotide sequence ID" value="XM_013085952.2"/>
</dbReference>
<organism evidence="3 4">
    <name type="scientific">Aplysia californica</name>
    <name type="common">California sea hare</name>
    <dbReference type="NCBI Taxonomy" id="6500"/>
    <lineage>
        <taxon>Eukaryota</taxon>
        <taxon>Metazoa</taxon>
        <taxon>Spiralia</taxon>
        <taxon>Lophotrochozoa</taxon>
        <taxon>Mollusca</taxon>
        <taxon>Gastropoda</taxon>
        <taxon>Heterobranchia</taxon>
        <taxon>Euthyneura</taxon>
        <taxon>Tectipleura</taxon>
        <taxon>Aplysiida</taxon>
        <taxon>Aplysioidea</taxon>
        <taxon>Aplysiidae</taxon>
        <taxon>Aplysia</taxon>
    </lineage>
</organism>
<accession>A0ABM1A5U8</accession>
<gene>
    <name evidence="4" type="primary">LOC101847831</name>
</gene>
<feature type="compositionally biased region" description="Acidic residues" evidence="1">
    <location>
        <begin position="124"/>
        <end position="135"/>
    </location>
</feature>
<feature type="non-terminal residue" evidence="4">
    <location>
        <position position="163"/>
    </location>
</feature>
<name>A0ABM1A5U8_APLCA</name>
<feature type="chain" id="PRO_5046886406" evidence="2">
    <location>
        <begin position="16"/>
        <end position="163"/>
    </location>
</feature>
<evidence type="ECO:0000256" key="2">
    <source>
        <dbReference type="SAM" id="SignalP"/>
    </source>
</evidence>
<protein>
    <submittedName>
        <fullName evidence="4">Ly6/PLAUR domain-containing protein 6</fullName>
    </submittedName>
</protein>
<keyword evidence="3" id="KW-1185">Reference proteome</keyword>
<feature type="region of interest" description="Disordered" evidence="1">
    <location>
        <begin position="117"/>
        <end position="163"/>
    </location>
</feature>
<feature type="compositionally biased region" description="Basic residues" evidence="1">
    <location>
        <begin position="154"/>
        <end position="163"/>
    </location>
</feature>
<feature type="signal peptide" evidence="2">
    <location>
        <begin position="1"/>
        <end position="15"/>
    </location>
</feature>
<reference evidence="4" key="1">
    <citation type="submission" date="2025-08" db="UniProtKB">
        <authorList>
            <consortium name="RefSeq"/>
        </authorList>
    </citation>
    <scope>IDENTIFICATION</scope>
</reference>
<dbReference type="GeneID" id="101847831"/>
<dbReference type="InterPro" id="IPR045860">
    <property type="entry name" value="Snake_toxin-like_sf"/>
</dbReference>